<feature type="compositionally biased region" description="Acidic residues" evidence="1">
    <location>
        <begin position="152"/>
        <end position="191"/>
    </location>
</feature>
<feature type="region of interest" description="Disordered" evidence="1">
    <location>
        <begin position="151"/>
        <end position="201"/>
    </location>
</feature>
<accession>A0AAW2J5E7</accession>
<comment type="caution">
    <text evidence="2">The sequence shown here is derived from an EMBL/GenBank/DDBJ whole genome shotgun (WGS) entry which is preliminary data.</text>
</comment>
<organism evidence="2">
    <name type="scientific">Sesamum radiatum</name>
    <name type="common">Black benniseed</name>
    <dbReference type="NCBI Taxonomy" id="300843"/>
    <lineage>
        <taxon>Eukaryota</taxon>
        <taxon>Viridiplantae</taxon>
        <taxon>Streptophyta</taxon>
        <taxon>Embryophyta</taxon>
        <taxon>Tracheophyta</taxon>
        <taxon>Spermatophyta</taxon>
        <taxon>Magnoliopsida</taxon>
        <taxon>eudicotyledons</taxon>
        <taxon>Gunneridae</taxon>
        <taxon>Pentapetalae</taxon>
        <taxon>asterids</taxon>
        <taxon>lamiids</taxon>
        <taxon>Lamiales</taxon>
        <taxon>Pedaliaceae</taxon>
        <taxon>Sesamum</taxon>
    </lineage>
</organism>
<sequence length="245" mass="27767">MKEQYVTLSIPPDYIYGWKAEGYTHLHLGAVRLVLSYHGRKGLPVTARIALLDTRFLEYEHTVIGTVLSTLNAGSIVRLPDGRVKTIFETQPAGGPSNPEFQLMITPIPVPEEIITPIARFGADGHPIYTDRINGYFIWDVDPSMCDPEFSCQEESDDDDDDYVWSDYESDDDDDFSSCDDSDDDYGEPDPDDRPDFRSSQPCMMFQYDTDFPPMERYVDSAQSTPLNLMCRTTSWIQNGSKALN</sequence>
<dbReference type="PANTHER" id="PTHR48435:SF1">
    <property type="entry name" value="POLYPROTEIN"/>
    <property type="match status" value="1"/>
</dbReference>
<name>A0AAW2J5E7_SESRA</name>
<protein>
    <submittedName>
        <fullName evidence="2">Polyprotein</fullName>
    </submittedName>
</protein>
<reference evidence="2" key="1">
    <citation type="submission" date="2020-06" db="EMBL/GenBank/DDBJ databases">
        <authorList>
            <person name="Li T."/>
            <person name="Hu X."/>
            <person name="Zhang T."/>
            <person name="Song X."/>
            <person name="Zhang H."/>
            <person name="Dai N."/>
            <person name="Sheng W."/>
            <person name="Hou X."/>
            <person name="Wei L."/>
        </authorList>
    </citation>
    <scope>NUCLEOTIDE SEQUENCE</scope>
    <source>
        <strain evidence="2">G02</strain>
        <tissue evidence="2">Leaf</tissue>
    </source>
</reference>
<evidence type="ECO:0000256" key="1">
    <source>
        <dbReference type="SAM" id="MobiDB-lite"/>
    </source>
</evidence>
<dbReference type="EMBL" id="JACGWJ010000680">
    <property type="protein sequence ID" value="KAL0289622.1"/>
    <property type="molecule type" value="Genomic_DNA"/>
</dbReference>
<dbReference type="PANTHER" id="PTHR48435">
    <property type="entry name" value="POLYPROTEIN"/>
    <property type="match status" value="1"/>
</dbReference>
<reference evidence="2" key="2">
    <citation type="journal article" date="2024" name="Plant">
        <title>Genomic evolution and insights into agronomic trait innovations of Sesamum species.</title>
        <authorList>
            <person name="Miao H."/>
            <person name="Wang L."/>
            <person name="Qu L."/>
            <person name="Liu H."/>
            <person name="Sun Y."/>
            <person name="Le M."/>
            <person name="Wang Q."/>
            <person name="Wei S."/>
            <person name="Zheng Y."/>
            <person name="Lin W."/>
            <person name="Duan Y."/>
            <person name="Cao H."/>
            <person name="Xiong S."/>
            <person name="Wang X."/>
            <person name="Wei L."/>
            <person name="Li C."/>
            <person name="Ma Q."/>
            <person name="Ju M."/>
            <person name="Zhao R."/>
            <person name="Li G."/>
            <person name="Mu C."/>
            <person name="Tian Q."/>
            <person name="Mei H."/>
            <person name="Zhang T."/>
            <person name="Gao T."/>
            <person name="Zhang H."/>
        </authorList>
    </citation>
    <scope>NUCLEOTIDE SEQUENCE</scope>
    <source>
        <strain evidence="2">G02</strain>
    </source>
</reference>
<dbReference type="AlphaFoldDB" id="A0AAW2J5E7"/>
<dbReference type="InterPro" id="IPR053098">
    <property type="entry name" value="Petuviruses_polyprotein"/>
</dbReference>
<gene>
    <name evidence="2" type="ORF">Sradi_7069700</name>
</gene>
<proteinExistence type="predicted"/>
<evidence type="ECO:0000313" key="2">
    <source>
        <dbReference type="EMBL" id="KAL0289622.1"/>
    </source>
</evidence>